<dbReference type="PRINTS" id="PR00344">
    <property type="entry name" value="BCTRLSENSOR"/>
</dbReference>
<feature type="compositionally biased region" description="Polar residues" evidence="7">
    <location>
        <begin position="212"/>
        <end position="226"/>
    </location>
</feature>
<dbReference type="Pfam" id="PF02518">
    <property type="entry name" value="HATPase_c"/>
    <property type="match status" value="1"/>
</dbReference>
<evidence type="ECO:0000256" key="7">
    <source>
        <dbReference type="SAM" id="MobiDB-lite"/>
    </source>
</evidence>
<feature type="region of interest" description="Disordered" evidence="7">
    <location>
        <begin position="180"/>
        <end position="243"/>
    </location>
</feature>
<evidence type="ECO:0000256" key="2">
    <source>
        <dbReference type="ARBA" id="ARBA00012438"/>
    </source>
</evidence>
<dbReference type="SMART" id="SM00387">
    <property type="entry name" value="HATPase_c"/>
    <property type="match status" value="1"/>
</dbReference>
<evidence type="ECO:0000256" key="1">
    <source>
        <dbReference type="ARBA" id="ARBA00000085"/>
    </source>
</evidence>
<dbReference type="InterPro" id="IPR003594">
    <property type="entry name" value="HATPase_dom"/>
</dbReference>
<dbReference type="CDD" id="cd16922">
    <property type="entry name" value="HATPase_EvgS-ArcB-TorS-like"/>
    <property type="match status" value="1"/>
</dbReference>
<dbReference type="CDD" id="cd17546">
    <property type="entry name" value="REC_hyHK_CKI1_RcsC-like"/>
    <property type="match status" value="1"/>
</dbReference>
<dbReference type="InterPro" id="IPR005467">
    <property type="entry name" value="His_kinase_dom"/>
</dbReference>
<organism evidence="10 11">
    <name type="scientific">Sphagnum troendelagicum</name>
    <dbReference type="NCBI Taxonomy" id="128251"/>
    <lineage>
        <taxon>Eukaryota</taxon>
        <taxon>Viridiplantae</taxon>
        <taxon>Streptophyta</taxon>
        <taxon>Embryophyta</taxon>
        <taxon>Bryophyta</taxon>
        <taxon>Sphagnophytina</taxon>
        <taxon>Sphagnopsida</taxon>
        <taxon>Sphagnales</taxon>
        <taxon>Sphagnaceae</taxon>
        <taxon>Sphagnum</taxon>
    </lineage>
</organism>
<protein>
    <recommendedName>
        <fullName evidence="2">histidine kinase</fullName>
        <ecNumber evidence="2">2.7.13.3</ecNumber>
    </recommendedName>
</protein>
<dbReference type="Pfam" id="PF00512">
    <property type="entry name" value="HisKA"/>
    <property type="match status" value="1"/>
</dbReference>
<keyword evidence="11" id="KW-1185">Reference proteome</keyword>
<feature type="domain" description="Response regulatory" evidence="9">
    <location>
        <begin position="800"/>
        <end position="938"/>
    </location>
</feature>
<reference evidence="10" key="1">
    <citation type="submission" date="2024-02" db="EMBL/GenBank/DDBJ databases">
        <authorList>
            <consortium name="ELIXIR-Norway"/>
            <consortium name="Elixir Norway"/>
        </authorList>
    </citation>
    <scope>NUCLEOTIDE SEQUENCE</scope>
</reference>
<dbReference type="Gene3D" id="3.30.450.20">
    <property type="entry name" value="PAS domain"/>
    <property type="match status" value="1"/>
</dbReference>
<dbReference type="EC" id="2.7.13.3" evidence="2"/>
<dbReference type="SMART" id="SM00448">
    <property type="entry name" value="REC"/>
    <property type="match status" value="1"/>
</dbReference>
<evidence type="ECO:0000259" key="8">
    <source>
        <dbReference type="PROSITE" id="PS50109"/>
    </source>
</evidence>
<dbReference type="SUPFAM" id="SSF52172">
    <property type="entry name" value="CheY-like"/>
    <property type="match status" value="1"/>
</dbReference>
<feature type="region of interest" description="Disordered" evidence="7">
    <location>
        <begin position="759"/>
        <end position="795"/>
    </location>
</feature>
<accession>A0ABP0UJF0</accession>
<feature type="domain" description="Histidine kinase" evidence="8">
    <location>
        <begin position="475"/>
        <end position="754"/>
    </location>
</feature>
<dbReference type="Pfam" id="PF00072">
    <property type="entry name" value="Response_reg"/>
    <property type="match status" value="1"/>
</dbReference>
<dbReference type="SUPFAM" id="SSF47384">
    <property type="entry name" value="Homodimeric domain of signal transducing histidine kinase"/>
    <property type="match status" value="1"/>
</dbReference>
<dbReference type="CDD" id="cd00082">
    <property type="entry name" value="HisKA"/>
    <property type="match status" value="1"/>
</dbReference>
<dbReference type="SUPFAM" id="SSF55874">
    <property type="entry name" value="ATPase domain of HSP90 chaperone/DNA topoisomerase II/histidine kinase"/>
    <property type="match status" value="1"/>
</dbReference>
<dbReference type="InterPro" id="IPR036097">
    <property type="entry name" value="HisK_dim/P_sf"/>
</dbReference>
<name>A0ABP0UJF0_9BRYO</name>
<dbReference type="EMBL" id="OZ019896">
    <property type="protein sequence ID" value="CAK9222902.1"/>
    <property type="molecule type" value="Genomic_DNA"/>
</dbReference>
<dbReference type="InterPro" id="IPR036890">
    <property type="entry name" value="HATPase_C_sf"/>
</dbReference>
<evidence type="ECO:0000256" key="4">
    <source>
        <dbReference type="ARBA" id="ARBA00022679"/>
    </source>
</evidence>
<keyword evidence="4" id="KW-0808">Transferase</keyword>
<feature type="region of interest" description="Disordered" evidence="7">
    <location>
        <begin position="277"/>
        <end position="312"/>
    </location>
</feature>
<dbReference type="InterPro" id="IPR003661">
    <property type="entry name" value="HisK_dim/P_dom"/>
</dbReference>
<dbReference type="PROSITE" id="PS50110">
    <property type="entry name" value="RESPONSE_REGULATORY"/>
    <property type="match status" value="1"/>
</dbReference>
<dbReference type="SUPFAM" id="SSF55785">
    <property type="entry name" value="PYP-like sensor domain (PAS domain)"/>
    <property type="match status" value="1"/>
</dbReference>
<dbReference type="InterPro" id="IPR011006">
    <property type="entry name" value="CheY-like_superfamily"/>
</dbReference>
<evidence type="ECO:0000256" key="5">
    <source>
        <dbReference type="ARBA" id="ARBA00022777"/>
    </source>
</evidence>
<feature type="compositionally biased region" description="Basic and acidic residues" evidence="7">
    <location>
        <begin position="233"/>
        <end position="243"/>
    </location>
</feature>
<keyword evidence="5" id="KW-0418">Kinase</keyword>
<dbReference type="InterPro" id="IPR004358">
    <property type="entry name" value="Sig_transdc_His_kin-like_C"/>
</dbReference>
<dbReference type="Gene3D" id="1.10.287.130">
    <property type="match status" value="1"/>
</dbReference>
<feature type="compositionally biased region" description="Low complexity" evidence="7">
    <location>
        <begin position="782"/>
        <end position="793"/>
    </location>
</feature>
<dbReference type="PANTHER" id="PTHR43047:SF68">
    <property type="entry name" value="HISTIDINE KINASE 5"/>
    <property type="match status" value="1"/>
</dbReference>
<dbReference type="Gene3D" id="3.30.565.10">
    <property type="entry name" value="Histidine kinase-like ATPase, C-terminal domain"/>
    <property type="match status" value="1"/>
</dbReference>
<evidence type="ECO:0000256" key="6">
    <source>
        <dbReference type="PROSITE-ProRule" id="PRU00169"/>
    </source>
</evidence>
<proteinExistence type="predicted"/>
<feature type="modified residue" description="4-aspartylphosphate" evidence="6">
    <location>
        <position position="849"/>
    </location>
</feature>
<dbReference type="SMART" id="SM00388">
    <property type="entry name" value="HisKA"/>
    <property type="match status" value="1"/>
</dbReference>
<gene>
    <name evidence="10" type="ORF">CSSPTR1EN2_LOCUS16521</name>
</gene>
<dbReference type="PANTHER" id="PTHR43047">
    <property type="entry name" value="TWO-COMPONENT HISTIDINE PROTEIN KINASE"/>
    <property type="match status" value="1"/>
</dbReference>
<evidence type="ECO:0000256" key="3">
    <source>
        <dbReference type="ARBA" id="ARBA00022553"/>
    </source>
</evidence>
<evidence type="ECO:0000259" key="9">
    <source>
        <dbReference type="PROSITE" id="PS50110"/>
    </source>
</evidence>
<sequence length="939" mass="104660">MKKPASGAVLTVHRRLMDSVVGETTYVKAAEDMGDSIMPSMWPRNMQALLGTDRRKKRLDPQPTGIKWLGTTTTSTTAATGGVFLKEHTFVDLNHLQVLLKPASSEEESDQIFAPQQQHSSNQQVALRELYSDKQAKSLTLLQQKLRVLNIQRQEAERELLLDDQALVYEPTTVYKTDSALQNHQISSKTERKQQLFQESRYSNEEEGTPAGSWNSSESGAQQQLQAVEEDDHDKQAGQQDWRERARALSKLLSESTKREAVLSAKLEALSSLQKRITTTATSPPSPPPPPSSWLQQQPHLEHKQLRQQQQRDNMRRCCDSYLRFALRTAPIVVGHQDMELRYRFIYNAFPSLTEEEIIGKTDMEIYKGKGVSELTEFKYEVLRKGCPEKREIEFDTDLFGTRTFLIAVEPVFNLSGDAIGINFWAMDVTEQAEKRDRMASLREQVAVQKAMETELNKTIHITEETMQAKEMLVTMSHEIRSPLSGVVSMAEVLATTDLDTEQRQLVDVMVSSGDLVLQLINNILDLSKVQSGAMKFEAKKFQLREVVKHVLQMAHASVKNKSLVLEADIHPNVPLELIGDVLRIHQVFINLVSNAIKFTHNGGVTIAIQVVSPDPPDLAMEKSEEEKLPSLLPWSGSLTLDAGSHKTQIPVQPNLLSGQKSLNELSNPTTTAEEVETIWLQCDIHDTGIGIPDEALPTLFDKYTQVNAHQNYGGTGLGLAICKNLVELMGGALNVTSKENVGSTFSFKLPLQVTKEKDLGRQQASKNGVSVPVGETRAKISTDSSSAAPQSSGPHRALRVLLAEDNKVNIMVAQSMLKRLGHTLEAVGNGADVIQALQRSSYDLILMDIHMPIMNGLEATKRIRRFEKTGSWTSPDSLELSPEFCISDALPARIPIIAMTANALHDNVEECFRHGMDSFIAKPVTFTKLEQVLKQLFP</sequence>
<dbReference type="Gene3D" id="3.40.50.2300">
    <property type="match status" value="1"/>
</dbReference>
<dbReference type="InterPro" id="IPR035965">
    <property type="entry name" value="PAS-like_dom_sf"/>
</dbReference>
<evidence type="ECO:0000313" key="11">
    <source>
        <dbReference type="Proteomes" id="UP001497512"/>
    </source>
</evidence>
<keyword evidence="3 6" id="KW-0597">Phosphoprotein</keyword>
<evidence type="ECO:0000313" key="10">
    <source>
        <dbReference type="EMBL" id="CAK9222902.1"/>
    </source>
</evidence>
<dbReference type="PROSITE" id="PS50109">
    <property type="entry name" value="HIS_KIN"/>
    <property type="match status" value="1"/>
</dbReference>
<dbReference type="Proteomes" id="UP001497512">
    <property type="component" value="Chromosome 4"/>
</dbReference>
<dbReference type="InterPro" id="IPR001789">
    <property type="entry name" value="Sig_transdc_resp-reg_receiver"/>
</dbReference>
<comment type="catalytic activity">
    <reaction evidence="1">
        <text>ATP + protein L-histidine = ADP + protein N-phospho-L-histidine.</text>
        <dbReference type="EC" id="2.7.13.3"/>
    </reaction>
</comment>